<gene>
    <name evidence="3" type="ORF">OGZ38_11435</name>
</gene>
<evidence type="ECO:0000313" key="4">
    <source>
        <dbReference type="Proteomes" id="UP001152820"/>
    </source>
</evidence>
<dbReference type="PANTHER" id="PTHR43054:SF1">
    <property type="entry name" value="SCYLLO-INOSITOL 2-DEHYDROGENASE (NADP(+)) IOLU"/>
    <property type="match status" value="1"/>
</dbReference>
<evidence type="ECO:0000259" key="1">
    <source>
        <dbReference type="Pfam" id="PF01408"/>
    </source>
</evidence>
<dbReference type="SUPFAM" id="SSF55347">
    <property type="entry name" value="Glyceraldehyde-3-phosphate dehydrogenase-like, C-terminal domain"/>
    <property type="match status" value="1"/>
</dbReference>
<proteinExistence type="predicted"/>
<dbReference type="Proteomes" id="UP001152820">
    <property type="component" value="Unassembled WGS sequence"/>
</dbReference>
<dbReference type="SUPFAM" id="SSF51735">
    <property type="entry name" value="NAD(P)-binding Rossmann-fold domains"/>
    <property type="match status" value="1"/>
</dbReference>
<comment type="caution">
    <text evidence="3">The sequence shown here is derived from an EMBL/GenBank/DDBJ whole genome shotgun (WGS) entry which is preliminary data.</text>
</comment>
<name>A0AB35KDF3_9LACT</name>
<dbReference type="Pfam" id="PF22725">
    <property type="entry name" value="GFO_IDH_MocA_C3"/>
    <property type="match status" value="1"/>
</dbReference>
<evidence type="ECO:0000313" key="3">
    <source>
        <dbReference type="EMBL" id="MDG5049754.1"/>
    </source>
</evidence>
<evidence type="ECO:0000259" key="2">
    <source>
        <dbReference type="Pfam" id="PF22725"/>
    </source>
</evidence>
<organism evidence="3 4">
    <name type="scientific">Lactococcus lactis</name>
    <dbReference type="NCBI Taxonomy" id="1358"/>
    <lineage>
        <taxon>Bacteria</taxon>
        <taxon>Bacillati</taxon>
        <taxon>Bacillota</taxon>
        <taxon>Bacilli</taxon>
        <taxon>Lactobacillales</taxon>
        <taxon>Streptococcaceae</taxon>
        <taxon>Lactococcus</taxon>
    </lineage>
</organism>
<accession>A0AB35KDF3</accession>
<sequence length="325" mass="36779">MKLAILGAGMIVKDFLTITENLPQISLQTIFGVEQDLDTMRHLQEKYGINSVSINIDECLQNENIDTVYVALPNHLHYSFAKKALEAGKNVICEKPFTLLLNQAEELHKIANEKNLIILEAITNQYLSNNQKIKECIKDLGDLKIVECNYSQYSSRYDDFKSGKVLPAFDAKKGGGALMDINIYNIHFVLGLFGLPKSVKYLANIENNIDTSGFLLLDYGDFKVNCVGAKDSSSEIRSTIQGTKGYIQIEGPTNSIQEYTRYVNNKGEEHLNYNKHPHRMYEEFIEFEKIISEKNFVEANLRMEHSKQVLNVVELALKDAGIKLG</sequence>
<feature type="domain" description="Gfo/Idh/MocA-like oxidoreductase N-terminal" evidence="1">
    <location>
        <begin position="2"/>
        <end position="118"/>
    </location>
</feature>
<dbReference type="Gene3D" id="3.30.360.10">
    <property type="entry name" value="Dihydrodipicolinate Reductase, domain 2"/>
    <property type="match status" value="1"/>
</dbReference>
<dbReference type="AlphaFoldDB" id="A0AB35KDF3"/>
<dbReference type="Pfam" id="PF01408">
    <property type="entry name" value="GFO_IDH_MocA"/>
    <property type="match status" value="1"/>
</dbReference>
<feature type="domain" description="GFO/IDH/MocA-like oxidoreductase" evidence="2">
    <location>
        <begin position="132"/>
        <end position="247"/>
    </location>
</feature>
<dbReference type="RefSeq" id="WP_278200157.1">
    <property type="nucleotide sequence ID" value="NZ_JAOWLO010000010.1"/>
</dbReference>
<protein>
    <submittedName>
        <fullName evidence="3">Gfo/Idh/MocA family oxidoreductase</fullName>
    </submittedName>
</protein>
<dbReference type="PANTHER" id="PTHR43054">
    <property type="match status" value="1"/>
</dbReference>
<dbReference type="InterPro" id="IPR036291">
    <property type="entry name" value="NAD(P)-bd_dom_sf"/>
</dbReference>
<dbReference type="InterPro" id="IPR055170">
    <property type="entry name" value="GFO_IDH_MocA-like_dom"/>
</dbReference>
<reference evidence="3" key="2">
    <citation type="journal article" date="2023" name="Food Microbiol.">
        <title>Evaluation of the fermentation potential of lactic acid bacteria isolated from herbs, fruits and vegetables as starter cultures in nut-based milk alternatives.</title>
        <authorList>
            <person name="Huang W."/>
            <person name="Dong A."/>
            <person name="Pham H.T."/>
            <person name="Zhou C."/>
            <person name="Huo Z."/>
            <person name="Watjen A.P."/>
            <person name="Prakash S."/>
            <person name="Bang-Berthelsen C.H."/>
            <person name="Turner M.S."/>
        </authorList>
    </citation>
    <scope>NUCLEOTIDE SEQUENCE</scope>
    <source>
        <strain evidence="3">593</strain>
    </source>
</reference>
<dbReference type="InterPro" id="IPR000683">
    <property type="entry name" value="Gfo/Idh/MocA-like_OxRdtase_N"/>
</dbReference>
<dbReference type="Gene3D" id="3.40.50.720">
    <property type="entry name" value="NAD(P)-binding Rossmann-like Domain"/>
    <property type="match status" value="1"/>
</dbReference>
<reference evidence="3" key="1">
    <citation type="submission" date="2022-10" db="EMBL/GenBank/DDBJ databases">
        <authorList>
            <person name="Turner M.S."/>
            <person name="Huang W."/>
        </authorList>
    </citation>
    <scope>NUCLEOTIDE SEQUENCE</scope>
    <source>
        <strain evidence="3">593</strain>
    </source>
</reference>
<dbReference type="GO" id="GO:0000166">
    <property type="term" value="F:nucleotide binding"/>
    <property type="evidence" value="ECO:0007669"/>
    <property type="project" value="InterPro"/>
</dbReference>
<dbReference type="EMBL" id="JAOWLO010000010">
    <property type="protein sequence ID" value="MDG5049754.1"/>
    <property type="molecule type" value="Genomic_DNA"/>
</dbReference>